<dbReference type="EMBL" id="JADBJN010000003">
    <property type="protein sequence ID" value="KAG5670111.1"/>
    <property type="molecule type" value="Genomic_DNA"/>
</dbReference>
<evidence type="ECO:0000313" key="2">
    <source>
        <dbReference type="Proteomes" id="UP001107558"/>
    </source>
</evidence>
<protein>
    <submittedName>
        <fullName evidence="1">Uncharacterized protein</fullName>
    </submittedName>
</protein>
<organism evidence="1 2">
    <name type="scientific">Polypedilum vanderplanki</name>
    <name type="common">Sleeping chironomid midge</name>
    <dbReference type="NCBI Taxonomy" id="319348"/>
    <lineage>
        <taxon>Eukaryota</taxon>
        <taxon>Metazoa</taxon>
        <taxon>Ecdysozoa</taxon>
        <taxon>Arthropoda</taxon>
        <taxon>Hexapoda</taxon>
        <taxon>Insecta</taxon>
        <taxon>Pterygota</taxon>
        <taxon>Neoptera</taxon>
        <taxon>Endopterygota</taxon>
        <taxon>Diptera</taxon>
        <taxon>Nematocera</taxon>
        <taxon>Chironomoidea</taxon>
        <taxon>Chironomidae</taxon>
        <taxon>Chironominae</taxon>
        <taxon>Polypedilum</taxon>
        <taxon>Polypedilum</taxon>
    </lineage>
</organism>
<gene>
    <name evidence="1" type="ORF">PVAND_000394</name>
</gene>
<keyword evidence="2" id="KW-1185">Reference proteome</keyword>
<sequence>MSKDRDIEASKLFLESERGFFATTSSSSSQRSPIQDLIKCFCGVCESWFKRKSIEYALKANGEEILRDQESREILIKFLKFRQGKSHFQSPAQKIVHCFEVSEDVLNGKRNLTEELDEVNEICYTEAWEERLTQAIENGITNDFFHDLMRESAIRLENDSQFVAFKEELKKKLK</sequence>
<proteinExistence type="predicted"/>
<accession>A0A9J6BKH6</accession>
<dbReference type="Proteomes" id="UP001107558">
    <property type="component" value="Chromosome 3"/>
</dbReference>
<reference evidence="1" key="1">
    <citation type="submission" date="2021-03" db="EMBL/GenBank/DDBJ databases">
        <title>Chromosome level genome of the anhydrobiotic midge Polypedilum vanderplanki.</title>
        <authorList>
            <person name="Yoshida Y."/>
            <person name="Kikawada T."/>
            <person name="Gusev O."/>
        </authorList>
    </citation>
    <scope>NUCLEOTIDE SEQUENCE</scope>
    <source>
        <strain evidence="1">NIAS01</strain>
        <tissue evidence="1">Whole body or cell culture</tissue>
    </source>
</reference>
<comment type="caution">
    <text evidence="1">The sequence shown here is derived from an EMBL/GenBank/DDBJ whole genome shotgun (WGS) entry which is preliminary data.</text>
</comment>
<dbReference type="AlphaFoldDB" id="A0A9J6BKH6"/>
<dbReference type="OrthoDB" id="10417549at2759"/>
<evidence type="ECO:0000313" key="1">
    <source>
        <dbReference type="EMBL" id="KAG5670111.1"/>
    </source>
</evidence>
<name>A0A9J6BKH6_POLVA</name>